<dbReference type="SMART" id="SM00028">
    <property type="entry name" value="TPR"/>
    <property type="match status" value="2"/>
</dbReference>
<dbReference type="InterPro" id="IPR011990">
    <property type="entry name" value="TPR-like_helical_dom_sf"/>
</dbReference>
<dbReference type="Proteomes" id="UP000322726">
    <property type="component" value="Chromosome"/>
</dbReference>
<evidence type="ECO:0000256" key="2">
    <source>
        <dbReference type="SAM" id="Phobius"/>
    </source>
</evidence>
<evidence type="ECO:0000313" key="3">
    <source>
        <dbReference type="EMBL" id="QEP33967.1"/>
    </source>
</evidence>
<dbReference type="NCBIfam" id="NF047558">
    <property type="entry name" value="TPR_END_plus"/>
    <property type="match status" value="1"/>
</dbReference>
<dbReference type="KEGG" id="apai:APAC_0826"/>
<protein>
    <submittedName>
        <fullName evidence="3">Putative membrane protein</fullName>
    </submittedName>
</protein>
<keyword evidence="2" id="KW-0472">Membrane</keyword>
<reference evidence="3" key="1">
    <citation type="submission" date="2019-09" db="EMBL/GenBank/DDBJ databases">
        <title>Complete genome sequencing of four Arcobacter species reveals a diverse suite of mobile elements.</title>
        <authorList>
            <person name="Miller W.G."/>
            <person name="Yee E."/>
            <person name="Bono J.L."/>
        </authorList>
    </citation>
    <scope>NUCLEOTIDE SEQUENCE [LARGE SCALE GENOMIC DNA]</scope>
    <source>
        <strain evidence="3">LMG 26638</strain>
    </source>
</reference>
<sequence>MCFAQETKQLDKQEADKKVEKGINSLEKQLYHPFVENYILNEIKTLRDENRDLKIELHKTLAKKEVEISNNVINYATSTLNNMFYIIAAASSFLVLMGWNSIKDINKKVKNDIDEKISKTISDYEKRLNLFEEDLEKRSKQVVQNQKNIEKTNTIYSLWMRASKESTTLGKIEIYDEILNLSPDDVEALTYKAEAVLKLDEANWALSLANQAIKIDDEFSNAFYQRAKILYDLGQIDSCIEDLEKALELNEQYVEKLKKDKFFFEILEDERFSKLIEKYTAEEVV</sequence>
<keyword evidence="2" id="KW-0812">Transmembrane</keyword>
<proteinExistence type="predicted"/>
<dbReference type="AlphaFoldDB" id="A0A5C2H4P4"/>
<gene>
    <name evidence="3" type="ORF">APAC_0826</name>
</gene>
<dbReference type="InterPro" id="IPR019734">
    <property type="entry name" value="TPR_rpt"/>
</dbReference>
<organism evidence="3 4">
    <name type="scientific">Malaciobacter pacificus</name>
    <dbReference type="NCBI Taxonomy" id="1080223"/>
    <lineage>
        <taxon>Bacteria</taxon>
        <taxon>Pseudomonadati</taxon>
        <taxon>Campylobacterota</taxon>
        <taxon>Epsilonproteobacteria</taxon>
        <taxon>Campylobacterales</taxon>
        <taxon>Arcobacteraceae</taxon>
        <taxon>Malaciobacter</taxon>
    </lineage>
</organism>
<accession>A0A5C2H4P4</accession>
<keyword evidence="1" id="KW-0802">TPR repeat</keyword>
<evidence type="ECO:0000313" key="4">
    <source>
        <dbReference type="Proteomes" id="UP000322726"/>
    </source>
</evidence>
<dbReference type="EMBL" id="CP035928">
    <property type="protein sequence ID" value="QEP33967.1"/>
    <property type="molecule type" value="Genomic_DNA"/>
</dbReference>
<dbReference type="Gene3D" id="1.25.40.10">
    <property type="entry name" value="Tetratricopeptide repeat domain"/>
    <property type="match status" value="1"/>
</dbReference>
<dbReference type="SUPFAM" id="SSF48452">
    <property type="entry name" value="TPR-like"/>
    <property type="match status" value="1"/>
</dbReference>
<feature type="repeat" description="TPR" evidence="1">
    <location>
        <begin position="220"/>
        <end position="253"/>
    </location>
</feature>
<dbReference type="Pfam" id="PF00515">
    <property type="entry name" value="TPR_1"/>
    <property type="match status" value="1"/>
</dbReference>
<dbReference type="PROSITE" id="PS50005">
    <property type="entry name" value="TPR"/>
    <property type="match status" value="1"/>
</dbReference>
<reference evidence="3" key="2">
    <citation type="submission" date="2019-09" db="EMBL/GenBank/DDBJ databases">
        <title>Taxonomic note: a critical rebuttal of the proposed division of the genus Arcobacter into six genera, emended descriptions of Arcobacter anaerophilus and the genus Arcobacter, and an assessment of genus-level boundaries for Epsilonproteobacteria using in silico genomic comparator tools.</title>
        <authorList>
            <person name="On S.L.W."/>
            <person name="Miller W.G."/>
            <person name="Biggs P."/>
            <person name="Cornelius A."/>
            <person name="Vandamme P."/>
        </authorList>
    </citation>
    <scope>NUCLEOTIDE SEQUENCE [LARGE SCALE GENOMIC DNA]</scope>
    <source>
        <strain evidence="3">LMG 26638</strain>
    </source>
</reference>
<evidence type="ECO:0000256" key="1">
    <source>
        <dbReference type="PROSITE-ProRule" id="PRU00339"/>
    </source>
</evidence>
<name>A0A5C2H4P4_9BACT</name>
<feature type="transmembrane region" description="Helical" evidence="2">
    <location>
        <begin position="83"/>
        <end position="102"/>
    </location>
</feature>
<keyword evidence="4" id="KW-1185">Reference proteome</keyword>
<keyword evidence="2" id="KW-1133">Transmembrane helix</keyword>